<dbReference type="FunFam" id="3.30.200.20:FF:000015">
    <property type="entry name" value="Somatic embryogenesis receptor kinase 1"/>
    <property type="match status" value="1"/>
</dbReference>
<evidence type="ECO:0000256" key="16">
    <source>
        <dbReference type="ARBA" id="ARBA00047899"/>
    </source>
</evidence>
<dbReference type="Gene3D" id="2.60.120.200">
    <property type="match status" value="1"/>
</dbReference>
<evidence type="ECO:0000256" key="3">
    <source>
        <dbReference type="ARBA" id="ARBA00010217"/>
    </source>
</evidence>
<evidence type="ECO:0000256" key="4">
    <source>
        <dbReference type="ARBA" id="ARBA00012513"/>
    </source>
</evidence>
<dbReference type="Gene3D" id="3.30.200.20">
    <property type="entry name" value="Phosphorylase Kinase, domain 1"/>
    <property type="match status" value="1"/>
</dbReference>
<evidence type="ECO:0000256" key="1">
    <source>
        <dbReference type="ARBA" id="ARBA00004479"/>
    </source>
</evidence>
<feature type="domain" description="Protein kinase" evidence="19">
    <location>
        <begin position="148"/>
        <end position="304"/>
    </location>
</feature>
<keyword evidence="6" id="KW-0808">Transferase</keyword>
<comment type="catalytic activity">
    <reaction evidence="17">
        <text>L-seryl-[protein] + ATP = O-phospho-L-seryl-[protein] + ADP + H(+)</text>
        <dbReference type="Rhea" id="RHEA:17989"/>
        <dbReference type="Rhea" id="RHEA-COMP:9863"/>
        <dbReference type="Rhea" id="RHEA-COMP:11604"/>
        <dbReference type="ChEBI" id="CHEBI:15378"/>
        <dbReference type="ChEBI" id="CHEBI:29999"/>
        <dbReference type="ChEBI" id="CHEBI:30616"/>
        <dbReference type="ChEBI" id="CHEBI:83421"/>
        <dbReference type="ChEBI" id="CHEBI:456216"/>
        <dbReference type="EC" id="2.7.11.1"/>
    </reaction>
</comment>
<dbReference type="GO" id="GO:0004674">
    <property type="term" value="F:protein serine/threonine kinase activity"/>
    <property type="evidence" value="ECO:0007669"/>
    <property type="project" value="UniProtKB-KW"/>
</dbReference>
<dbReference type="SUPFAM" id="SSF56112">
    <property type="entry name" value="Protein kinase-like (PK-like)"/>
    <property type="match status" value="1"/>
</dbReference>
<organism evidence="20 21">
    <name type="scientific">Dipteronia sinensis</name>
    <dbReference type="NCBI Taxonomy" id="43782"/>
    <lineage>
        <taxon>Eukaryota</taxon>
        <taxon>Viridiplantae</taxon>
        <taxon>Streptophyta</taxon>
        <taxon>Embryophyta</taxon>
        <taxon>Tracheophyta</taxon>
        <taxon>Spermatophyta</taxon>
        <taxon>Magnoliopsida</taxon>
        <taxon>eudicotyledons</taxon>
        <taxon>Gunneridae</taxon>
        <taxon>Pentapetalae</taxon>
        <taxon>rosids</taxon>
        <taxon>malvids</taxon>
        <taxon>Sapindales</taxon>
        <taxon>Sapindaceae</taxon>
        <taxon>Hippocastanoideae</taxon>
        <taxon>Acereae</taxon>
        <taxon>Dipteronia</taxon>
    </lineage>
</organism>
<sequence>MCFSVVVKFFWLATLLWGGAFFTQVSCFNFNFPSFQDGNNLLLSNNSNVFLGDAVQLTPDVGSRPIANISGRAFYRKPFRLWKKRGFNAVFNSTFTLRIRNQTATAGEGLAFVLTDNTEIPENSDGQWLSIAPRKFKLRKLIKATDKFNPKNQLGRGGFRTVYKGTWKNKLIAVKRVSETSRQGKQAFITEVTTIGSLRHRNLEKLIGWCYKNNDFLLVYEYMPNGSLDKFIFYNEKSSTGQSTLDWDTRVSIIHGTALALDYLHNGCEKRVLHRDIKSSNIMLDSEFKARLRDFGLARTIQES</sequence>
<dbReference type="Pfam" id="PF00139">
    <property type="entry name" value="Lectin_legB"/>
    <property type="match status" value="1"/>
</dbReference>
<dbReference type="SUPFAM" id="SSF49899">
    <property type="entry name" value="Concanavalin A-like lectins/glucanases"/>
    <property type="match status" value="1"/>
</dbReference>
<comment type="subcellular location">
    <subcellularLocation>
        <location evidence="1">Membrane</location>
        <topology evidence="1">Single-pass type I membrane protein</topology>
    </subcellularLocation>
</comment>
<dbReference type="GO" id="GO:0051707">
    <property type="term" value="P:response to other organism"/>
    <property type="evidence" value="ECO:0007669"/>
    <property type="project" value="UniProtKB-ARBA"/>
</dbReference>
<keyword evidence="14" id="KW-0472">Membrane</keyword>
<evidence type="ECO:0000259" key="19">
    <source>
        <dbReference type="PROSITE" id="PS50011"/>
    </source>
</evidence>
<dbReference type="Pfam" id="PF07714">
    <property type="entry name" value="PK_Tyr_Ser-Thr"/>
    <property type="match status" value="1"/>
</dbReference>
<dbReference type="EMBL" id="JANJYJ010000002">
    <property type="protein sequence ID" value="KAK3227210.1"/>
    <property type="molecule type" value="Genomic_DNA"/>
</dbReference>
<evidence type="ECO:0000256" key="12">
    <source>
        <dbReference type="ARBA" id="ARBA00022840"/>
    </source>
</evidence>
<keyword evidence="10" id="KW-0547">Nucleotide-binding</keyword>
<evidence type="ECO:0000313" key="21">
    <source>
        <dbReference type="Proteomes" id="UP001281410"/>
    </source>
</evidence>
<dbReference type="AlphaFoldDB" id="A0AAE0B0H7"/>
<dbReference type="PROSITE" id="PS00108">
    <property type="entry name" value="PROTEIN_KINASE_ST"/>
    <property type="match status" value="1"/>
</dbReference>
<comment type="similarity">
    <text evidence="3">In the C-terminal section; belongs to the protein kinase superfamily. Ser/Thr protein kinase family.</text>
</comment>
<dbReference type="Proteomes" id="UP001281410">
    <property type="component" value="Unassembled WGS sequence"/>
</dbReference>
<comment type="catalytic activity">
    <reaction evidence="16">
        <text>L-threonyl-[protein] + ATP = O-phospho-L-threonyl-[protein] + ADP + H(+)</text>
        <dbReference type="Rhea" id="RHEA:46608"/>
        <dbReference type="Rhea" id="RHEA-COMP:11060"/>
        <dbReference type="Rhea" id="RHEA-COMP:11605"/>
        <dbReference type="ChEBI" id="CHEBI:15378"/>
        <dbReference type="ChEBI" id="CHEBI:30013"/>
        <dbReference type="ChEBI" id="CHEBI:30616"/>
        <dbReference type="ChEBI" id="CHEBI:61977"/>
        <dbReference type="ChEBI" id="CHEBI:456216"/>
        <dbReference type="EC" id="2.7.11.1"/>
    </reaction>
</comment>
<name>A0AAE0B0H7_9ROSI</name>
<dbReference type="InterPro" id="IPR008271">
    <property type="entry name" value="Ser/Thr_kinase_AS"/>
</dbReference>
<evidence type="ECO:0000256" key="14">
    <source>
        <dbReference type="ARBA" id="ARBA00023136"/>
    </source>
</evidence>
<feature type="chain" id="PRO_5042088396" description="non-specific serine/threonine protein kinase" evidence="18">
    <location>
        <begin position="28"/>
        <end position="304"/>
    </location>
</feature>
<keyword evidence="21" id="KW-1185">Reference proteome</keyword>
<evidence type="ECO:0000256" key="18">
    <source>
        <dbReference type="SAM" id="SignalP"/>
    </source>
</evidence>
<evidence type="ECO:0000256" key="9">
    <source>
        <dbReference type="ARBA" id="ARBA00022734"/>
    </source>
</evidence>
<reference evidence="20" key="1">
    <citation type="journal article" date="2023" name="Plant J.">
        <title>Genome sequences and population genomics provide insights into the demographic history, inbreeding, and mutation load of two 'living fossil' tree species of Dipteronia.</title>
        <authorList>
            <person name="Feng Y."/>
            <person name="Comes H.P."/>
            <person name="Chen J."/>
            <person name="Zhu S."/>
            <person name="Lu R."/>
            <person name="Zhang X."/>
            <person name="Li P."/>
            <person name="Qiu J."/>
            <person name="Olsen K.M."/>
            <person name="Qiu Y."/>
        </authorList>
    </citation>
    <scope>NUCLEOTIDE SEQUENCE</scope>
    <source>
        <strain evidence="20">NBL</strain>
    </source>
</reference>
<evidence type="ECO:0000256" key="6">
    <source>
        <dbReference type="ARBA" id="ARBA00022679"/>
    </source>
</evidence>
<evidence type="ECO:0000256" key="17">
    <source>
        <dbReference type="ARBA" id="ARBA00048679"/>
    </source>
</evidence>
<evidence type="ECO:0000256" key="7">
    <source>
        <dbReference type="ARBA" id="ARBA00022692"/>
    </source>
</evidence>
<keyword evidence="13" id="KW-1133">Transmembrane helix</keyword>
<dbReference type="GO" id="GO:0016020">
    <property type="term" value="C:membrane"/>
    <property type="evidence" value="ECO:0007669"/>
    <property type="project" value="UniProtKB-SubCell"/>
</dbReference>
<dbReference type="GO" id="GO:0006952">
    <property type="term" value="P:defense response"/>
    <property type="evidence" value="ECO:0007669"/>
    <property type="project" value="UniProtKB-ARBA"/>
</dbReference>
<dbReference type="InterPro" id="IPR001220">
    <property type="entry name" value="Legume_lectin_dom"/>
</dbReference>
<dbReference type="GO" id="GO:0005524">
    <property type="term" value="F:ATP binding"/>
    <property type="evidence" value="ECO:0007669"/>
    <property type="project" value="UniProtKB-KW"/>
</dbReference>
<keyword evidence="7" id="KW-0812">Transmembrane</keyword>
<evidence type="ECO:0000256" key="13">
    <source>
        <dbReference type="ARBA" id="ARBA00022989"/>
    </source>
</evidence>
<evidence type="ECO:0000256" key="2">
    <source>
        <dbReference type="ARBA" id="ARBA00008536"/>
    </source>
</evidence>
<dbReference type="FunFam" id="1.10.510.10:FF:001023">
    <property type="entry name" value="Os07g0541700 protein"/>
    <property type="match status" value="1"/>
</dbReference>
<keyword evidence="15" id="KW-0675">Receptor</keyword>
<keyword evidence="11" id="KW-0418">Kinase</keyword>
<keyword evidence="5" id="KW-0723">Serine/threonine-protein kinase</keyword>
<evidence type="ECO:0000256" key="5">
    <source>
        <dbReference type="ARBA" id="ARBA00022527"/>
    </source>
</evidence>
<evidence type="ECO:0000256" key="8">
    <source>
        <dbReference type="ARBA" id="ARBA00022729"/>
    </source>
</evidence>
<dbReference type="InterPro" id="IPR013320">
    <property type="entry name" value="ConA-like_dom_sf"/>
</dbReference>
<gene>
    <name evidence="20" type="ORF">Dsin_007072</name>
</gene>
<evidence type="ECO:0000256" key="11">
    <source>
        <dbReference type="ARBA" id="ARBA00022777"/>
    </source>
</evidence>
<dbReference type="InterPro" id="IPR050528">
    <property type="entry name" value="L-type_Lectin-RKs"/>
</dbReference>
<dbReference type="GO" id="GO:0030246">
    <property type="term" value="F:carbohydrate binding"/>
    <property type="evidence" value="ECO:0007669"/>
    <property type="project" value="UniProtKB-KW"/>
</dbReference>
<keyword evidence="8 18" id="KW-0732">Signal</keyword>
<comment type="similarity">
    <text evidence="2">In the N-terminal section; belongs to the leguminous lectin family.</text>
</comment>
<evidence type="ECO:0000313" key="20">
    <source>
        <dbReference type="EMBL" id="KAK3227210.1"/>
    </source>
</evidence>
<dbReference type="InterPro" id="IPR001245">
    <property type="entry name" value="Ser-Thr/Tyr_kinase_cat_dom"/>
</dbReference>
<proteinExistence type="inferred from homology"/>
<dbReference type="InterPro" id="IPR011009">
    <property type="entry name" value="Kinase-like_dom_sf"/>
</dbReference>
<evidence type="ECO:0000256" key="10">
    <source>
        <dbReference type="ARBA" id="ARBA00022741"/>
    </source>
</evidence>
<dbReference type="PROSITE" id="PS50011">
    <property type="entry name" value="PROTEIN_KINASE_DOM"/>
    <property type="match status" value="1"/>
</dbReference>
<evidence type="ECO:0000256" key="15">
    <source>
        <dbReference type="ARBA" id="ARBA00023170"/>
    </source>
</evidence>
<dbReference type="Gene3D" id="1.10.510.10">
    <property type="entry name" value="Transferase(Phosphotransferase) domain 1"/>
    <property type="match status" value="1"/>
</dbReference>
<comment type="caution">
    <text evidence="20">The sequence shown here is derived from an EMBL/GenBank/DDBJ whole genome shotgun (WGS) entry which is preliminary data.</text>
</comment>
<keyword evidence="9" id="KW-0430">Lectin</keyword>
<dbReference type="EC" id="2.7.11.1" evidence="4"/>
<keyword evidence="12" id="KW-0067">ATP-binding</keyword>
<dbReference type="SMART" id="SM00220">
    <property type="entry name" value="S_TKc"/>
    <property type="match status" value="1"/>
</dbReference>
<dbReference type="InterPro" id="IPR000719">
    <property type="entry name" value="Prot_kinase_dom"/>
</dbReference>
<accession>A0AAE0B0H7</accession>
<dbReference type="PANTHER" id="PTHR27007">
    <property type="match status" value="1"/>
</dbReference>
<feature type="signal peptide" evidence="18">
    <location>
        <begin position="1"/>
        <end position="27"/>
    </location>
</feature>
<protein>
    <recommendedName>
        <fullName evidence="4">non-specific serine/threonine protein kinase</fullName>
        <ecNumber evidence="4">2.7.11.1</ecNumber>
    </recommendedName>
</protein>